<organism evidence="3 4">
    <name type="scientific">Anaeroselena agilis</name>
    <dbReference type="NCBI Taxonomy" id="3063788"/>
    <lineage>
        <taxon>Bacteria</taxon>
        <taxon>Bacillati</taxon>
        <taxon>Bacillota</taxon>
        <taxon>Negativicutes</taxon>
        <taxon>Acetonemataceae</taxon>
        <taxon>Anaeroselena</taxon>
    </lineage>
</organism>
<keyword evidence="3" id="KW-0540">Nuclease</keyword>
<dbReference type="EMBL" id="JAUOZS010000001">
    <property type="protein sequence ID" value="MDT8901252.1"/>
    <property type="molecule type" value="Genomic_DNA"/>
</dbReference>
<feature type="domain" description="Endonuclease GajA/Old nuclease/RecF-like AAA" evidence="1">
    <location>
        <begin position="1"/>
        <end position="414"/>
    </location>
</feature>
<name>A0ABU3NWR6_9FIRM</name>
<reference evidence="3 4" key="1">
    <citation type="submission" date="2023-07" db="EMBL/GenBank/DDBJ databases">
        <title>The novel representative of Negativicutes class, Anaeroselena agilis gen. nov. sp. nov.</title>
        <authorList>
            <person name="Prokofeva M.I."/>
            <person name="Elcheninov A.G."/>
            <person name="Klyukina A."/>
            <person name="Kublanov I.V."/>
            <person name="Frolov E.N."/>
            <person name="Podosokorskaya O.A."/>
        </authorList>
    </citation>
    <scope>NUCLEOTIDE SEQUENCE [LARGE SCALE GENOMIC DNA]</scope>
    <source>
        <strain evidence="3 4">4137-cl</strain>
    </source>
</reference>
<dbReference type="RefSeq" id="WP_413779770.1">
    <property type="nucleotide sequence ID" value="NZ_JAUOZS010000001.1"/>
</dbReference>
<dbReference type="InterPro" id="IPR034139">
    <property type="entry name" value="TOPRIM_OLD"/>
</dbReference>
<dbReference type="Pfam" id="PF13175">
    <property type="entry name" value="AAA_15"/>
    <property type="match status" value="1"/>
</dbReference>
<dbReference type="SUPFAM" id="SSF52540">
    <property type="entry name" value="P-loop containing nucleoside triphosphate hydrolases"/>
    <property type="match status" value="1"/>
</dbReference>
<dbReference type="CDD" id="cd01026">
    <property type="entry name" value="TOPRIM_OLD"/>
    <property type="match status" value="1"/>
</dbReference>
<gene>
    <name evidence="3" type="ORF">Q4T40_08390</name>
</gene>
<feature type="domain" description="OLD protein-like TOPRIM" evidence="2">
    <location>
        <begin position="483"/>
        <end position="548"/>
    </location>
</feature>
<dbReference type="GO" id="GO:0004519">
    <property type="term" value="F:endonuclease activity"/>
    <property type="evidence" value="ECO:0007669"/>
    <property type="project" value="UniProtKB-KW"/>
</dbReference>
<comment type="caution">
    <text evidence="3">The sequence shown here is derived from an EMBL/GenBank/DDBJ whole genome shotgun (WGS) entry which is preliminary data.</text>
</comment>
<evidence type="ECO:0000313" key="4">
    <source>
        <dbReference type="Proteomes" id="UP001254848"/>
    </source>
</evidence>
<sequence length="661" mass="73865">MIIESIRVTNFRSILAEMLLCDDLTALVGVNGAGKSSFLRALEIFYSPTPKIDMGDYYNKDVTRDITVAVTFKNLSDEAQEKFSKYMQGDTLTVERVFSWDSGKTTAKYHGSILMNPEFQGVREGLQIKDRGVTAKEAYNALRNKPEYSTLPAWTTLAVVETTLRTWEGFNLAKCNRQRDDGQFFGFRGVGQGYLGKFTKFLFIPAVRNASDDAAEGRGSVLTGLMDLVVRSIIANKDTVKNLKEETQKKYEELMDPTKLTELSTLSVNMTKTLQTFVPDAEVDLKWLPLQEISIPMPQADIRLVEDGYSSDVARTGHGLQRAFILTMLQHLVLAQTATEHMQKTTDGDDWGEKPAFKPSLPNLVLGIEEPELYQHPSRQRYFADILLKLASGMTPGVAEKTQVIYGTHSPLFVGIDRINQVRLLRKVDNSGMPKITKIISTSLDSVAKKIWEADGCVGPKYTGKTLQPRLQAIMTPWMNEGFFANVVVLVEGEDDRAAILGIAQSKGHIFESMGVAVIPCGGKTNIDRPATIFHELGIPVYVIWDGDKGGKNANPEDNKRLLRLMNARVEEWPFTLVGGHYTCFEIDLESILQEEVGNVLFEELLKECQDDLCIPKRKHALKNPHIVAKIIKLAREKRRTSNTLENVVDRIVAKIVAPTA</sequence>
<dbReference type="PANTHER" id="PTHR43581">
    <property type="entry name" value="ATP/GTP PHOSPHATASE"/>
    <property type="match status" value="1"/>
</dbReference>
<dbReference type="Proteomes" id="UP001254848">
    <property type="component" value="Unassembled WGS sequence"/>
</dbReference>
<dbReference type="InterPro" id="IPR027417">
    <property type="entry name" value="P-loop_NTPase"/>
</dbReference>
<dbReference type="InterPro" id="IPR041685">
    <property type="entry name" value="AAA_GajA/Old/RecF-like"/>
</dbReference>
<accession>A0ABU3NWR6</accession>
<dbReference type="Gene3D" id="3.40.50.300">
    <property type="entry name" value="P-loop containing nucleotide triphosphate hydrolases"/>
    <property type="match status" value="1"/>
</dbReference>
<evidence type="ECO:0000313" key="3">
    <source>
        <dbReference type="EMBL" id="MDT8901252.1"/>
    </source>
</evidence>
<dbReference type="InterPro" id="IPR051396">
    <property type="entry name" value="Bact_Antivir_Def_Nuclease"/>
</dbReference>
<evidence type="ECO:0000259" key="1">
    <source>
        <dbReference type="Pfam" id="PF13175"/>
    </source>
</evidence>
<evidence type="ECO:0000259" key="2">
    <source>
        <dbReference type="Pfam" id="PF20469"/>
    </source>
</evidence>
<keyword evidence="3" id="KW-0378">Hydrolase</keyword>
<keyword evidence="3" id="KW-0255">Endonuclease</keyword>
<protein>
    <submittedName>
        <fullName evidence="3">ATP-dependent endonuclease</fullName>
    </submittedName>
</protein>
<dbReference type="PANTHER" id="PTHR43581:SF4">
    <property type="entry name" value="ATP_GTP PHOSPHATASE"/>
    <property type="match status" value="1"/>
</dbReference>
<proteinExistence type="predicted"/>
<keyword evidence="4" id="KW-1185">Reference proteome</keyword>
<dbReference type="Pfam" id="PF20469">
    <property type="entry name" value="OLD-like_TOPRIM"/>
    <property type="match status" value="1"/>
</dbReference>